<gene>
    <name evidence="2" type="ORF">A2Y62_04115</name>
</gene>
<evidence type="ECO:0000313" key="2">
    <source>
        <dbReference type="EMBL" id="OGF58626.1"/>
    </source>
</evidence>
<dbReference type="AlphaFoldDB" id="A0A1F5V5D8"/>
<evidence type="ECO:0000256" key="1">
    <source>
        <dbReference type="SAM" id="SignalP"/>
    </source>
</evidence>
<keyword evidence="1" id="KW-0732">Signal</keyword>
<reference evidence="2 3" key="1">
    <citation type="journal article" date="2016" name="Nat. Commun.">
        <title>Thousands of microbial genomes shed light on interconnected biogeochemical processes in an aquifer system.</title>
        <authorList>
            <person name="Anantharaman K."/>
            <person name="Brown C.T."/>
            <person name="Hug L.A."/>
            <person name="Sharon I."/>
            <person name="Castelle C.J."/>
            <person name="Probst A.J."/>
            <person name="Thomas B.C."/>
            <person name="Singh A."/>
            <person name="Wilkins M.J."/>
            <person name="Karaoz U."/>
            <person name="Brodie E.L."/>
            <person name="Williams K.H."/>
            <person name="Hubbard S.S."/>
            <person name="Banfield J.F."/>
        </authorList>
    </citation>
    <scope>NUCLEOTIDE SEQUENCE [LARGE SCALE GENOMIC DNA]</scope>
</reference>
<feature type="signal peptide" evidence="1">
    <location>
        <begin position="1"/>
        <end position="29"/>
    </location>
</feature>
<accession>A0A1F5V5D8</accession>
<organism evidence="2 3">
    <name type="scientific">Candidatus Fischerbacteria bacterium RBG_13_37_8</name>
    <dbReference type="NCBI Taxonomy" id="1817863"/>
    <lineage>
        <taxon>Bacteria</taxon>
        <taxon>Candidatus Fischeribacteriota</taxon>
    </lineage>
</organism>
<protein>
    <submittedName>
        <fullName evidence="2">Uncharacterized protein</fullName>
    </submittedName>
</protein>
<sequence length="90" mass="9967">MFMKGIYVSAFLLLIIFLNITIAVCAAHAGCGDDADNCCPVHCSRHNPIIFSISISYMPLQEIRYIPFPETNPLTGEFISLVFHPPQLPA</sequence>
<proteinExistence type="predicted"/>
<dbReference type="STRING" id="1817863.A2Y62_04115"/>
<dbReference type="Proteomes" id="UP000178943">
    <property type="component" value="Unassembled WGS sequence"/>
</dbReference>
<comment type="caution">
    <text evidence="2">The sequence shown here is derived from an EMBL/GenBank/DDBJ whole genome shotgun (WGS) entry which is preliminary data.</text>
</comment>
<evidence type="ECO:0000313" key="3">
    <source>
        <dbReference type="Proteomes" id="UP000178943"/>
    </source>
</evidence>
<dbReference type="EMBL" id="MFGW01000241">
    <property type="protein sequence ID" value="OGF58626.1"/>
    <property type="molecule type" value="Genomic_DNA"/>
</dbReference>
<feature type="chain" id="PRO_5009521908" evidence="1">
    <location>
        <begin position="30"/>
        <end position="90"/>
    </location>
</feature>
<name>A0A1F5V5D8_9BACT</name>